<protein>
    <submittedName>
        <fullName evidence="1">Uncharacterized protein</fullName>
    </submittedName>
</protein>
<gene>
    <name evidence="1" type="ORF">NM688_g7453</name>
</gene>
<proteinExistence type="predicted"/>
<sequence length="71" mass="7995">MNTTTPQLLGPRSYPREAIEPIDVDVQNVLMRFVNVDDKVHDRKKSDTLPIFDSGRAPIGLAVKPFAREAF</sequence>
<comment type="caution">
    <text evidence="1">The sequence shown here is derived from an EMBL/GenBank/DDBJ whole genome shotgun (WGS) entry which is preliminary data.</text>
</comment>
<keyword evidence="2" id="KW-1185">Reference proteome</keyword>
<dbReference type="EMBL" id="JANHOG010001745">
    <property type="protein sequence ID" value="KAJ3532228.1"/>
    <property type="molecule type" value="Genomic_DNA"/>
</dbReference>
<reference evidence="1" key="1">
    <citation type="submission" date="2022-07" db="EMBL/GenBank/DDBJ databases">
        <title>Genome Sequence of Phlebia brevispora.</title>
        <authorList>
            <person name="Buettner E."/>
        </authorList>
    </citation>
    <scope>NUCLEOTIDE SEQUENCE</scope>
    <source>
        <strain evidence="1">MPL23</strain>
    </source>
</reference>
<organism evidence="1 2">
    <name type="scientific">Phlebia brevispora</name>
    <dbReference type="NCBI Taxonomy" id="194682"/>
    <lineage>
        <taxon>Eukaryota</taxon>
        <taxon>Fungi</taxon>
        <taxon>Dikarya</taxon>
        <taxon>Basidiomycota</taxon>
        <taxon>Agaricomycotina</taxon>
        <taxon>Agaricomycetes</taxon>
        <taxon>Polyporales</taxon>
        <taxon>Meruliaceae</taxon>
        <taxon>Phlebia</taxon>
    </lineage>
</organism>
<evidence type="ECO:0000313" key="1">
    <source>
        <dbReference type="EMBL" id="KAJ3532228.1"/>
    </source>
</evidence>
<accession>A0ACC1S526</accession>
<evidence type="ECO:0000313" key="2">
    <source>
        <dbReference type="Proteomes" id="UP001148662"/>
    </source>
</evidence>
<name>A0ACC1S526_9APHY</name>
<dbReference type="Proteomes" id="UP001148662">
    <property type="component" value="Unassembled WGS sequence"/>
</dbReference>